<dbReference type="SUPFAM" id="SSF53822">
    <property type="entry name" value="Periplasmic binding protein-like I"/>
    <property type="match status" value="1"/>
</dbReference>
<keyword evidence="4" id="KW-0297">G-protein coupled receptor</keyword>
<evidence type="ECO:0000256" key="8">
    <source>
        <dbReference type="ARBA" id="ARBA00023224"/>
    </source>
</evidence>
<evidence type="ECO:0000256" key="1">
    <source>
        <dbReference type="ARBA" id="ARBA00004370"/>
    </source>
</evidence>
<dbReference type="InterPro" id="IPR028082">
    <property type="entry name" value="Peripla_BP_I"/>
</dbReference>
<keyword evidence="3" id="KW-1133">Transmembrane helix</keyword>
<comment type="subcellular location">
    <subcellularLocation>
        <location evidence="1">Membrane</location>
    </subcellularLocation>
</comment>
<dbReference type="Pfam" id="PF01094">
    <property type="entry name" value="ANF_receptor"/>
    <property type="match status" value="1"/>
</dbReference>
<evidence type="ECO:0000256" key="3">
    <source>
        <dbReference type="ARBA" id="ARBA00022989"/>
    </source>
</evidence>
<keyword evidence="7" id="KW-0325">Glycoprotein</keyword>
<evidence type="ECO:0000256" key="2">
    <source>
        <dbReference type="ARBA" id="ARBA00022692"/>
    </source>
</evidence>
<dbReference type="Proteomes" id="UP001162164">
    <property type="component" value="Unassembled WGS sequence"/>
</dbReference>
<comment type="caution">
    <text evidence="10">The sequence shown here is derived from an EMBL/GenBank/DDBJ whole genome shotgun (WGS) entry which is preliminary data.</text>
</comment>
<keyword evidence="5" id="KW-0472">Membrane</keyword>
<accession>A0ABQ9JCS0</accession>
<sequence length="648" mass="75659">MNTLEYNSIAMYVLRLTVRMPRLGDEQKEPPATINLEVWVRPDYDTYDTYVSDLVKDCGSVAPPGRFGWFIPSDLDFPIQQYYKGRIWNDNMREVHWSIFLDRQMAQIFDLDGPIVKDLINKQSYNRINGSNSPFVCNDPNFCSNSMYTPNRCINQPCAVLLAPSYAATSFLINQTNEMKLFLKILWLGDNLNKFTDEMFNIYTLQQLPKSLLIFYWFPSDIIIDESRYYSVTFKNSELFNFTHTEAVGYKYEMHRLAKLAFSKIEKNAKPLYHAVRSFKFYEKDYIDLMHTYENFPHMSKMEIACQWLKDNPAKWKAWKKVTETVIYIGGIFPVDATSYNGRGIIKAASMATTAVNKNPNILKDYRLQLLALDGKCKTDNVMKSFIDFLVEGYYDQLVGVLGPACSETVEPIAGVSKHYHVLVISYSAEGASFSDRTKYPYFFRTIGENNHYKHVYLKLFQYFGWRRLAALTEDGQKYTEYITLMQDDLEKNSISFIANKKFPKERDTEAMTRYLVDLKSKRARIIIADVVDDIARTVMCEAYKLKMTARQGYVWFLPVWLNTTWYNTDYFNMYKNEKVNCTTKEMIKAITGYFSMAYAYFADDDAIMQENITVKTWRDKYNKLPVAKSDYAGFAYDAVWVYAFGTR</sequence>
<dbReference type="CDD" id="cd06366">
    <property type="entry name" value="PBP1_GABAb_receptor"/>
    <property type="match status" value="1"/>
</dbReference>
<keyword evidence="8" id="KW-0807">Transducer</keyword>
<dbReference type="PANTHER" id="PTHR10519:SF20">
    <property type="entry name" value="G-PROTEIN COUPLED RECEPTOR 156-RELATED"/>
    <property type="match status" value="1"/>
</dbReference>
<evidence type="ECO:0000256" key="5">
    <source>
        <dbReference type="ARBA" id="ARBA00023136"/>
    </source>
</evidence>
<evidence type="ECO:0000256" key="7">
    <source>
        <dbReference type="ARBA" id="ARBA00023180"/>
    </source>
</evidence>
<dbReference type="Gene3D" id="3.40.50.2300">
    <property type="match status" value="2"/>
</dbReference>
<dbReference type="EMBL" id="JAPWTJ010000762">
    <property type="protein sequence ID" value="KAJ8975821.1"/>
    <property type="molecule type" value="Genomic_DNA"/>
</dbReference>
<evidence type="ECO:0000259" key="9">
    <source>
        <dbReference type="Pfam" id="PF01094"/>
    </source>
</evidence>
<evidence type="ECO:0000256" key="6">
    <source>
        <dbReference type="ARBA" id="ARBA00023170"/>
    </source>
</evidence>
<gene>
    <name evidence="10" type="ORF">NQ317_003857</name>
</gene>
<dbReference type="PANTHER" id="PTHR10519">
    <property type="entry name" value="GABA-B RECEPTOR"/>
    <property type="match status" value="1"/>
</dbReference>
<keyword evidence="11" id="KW-1185">Reference proteome</keyword>
<dbReference type="InterPro" id="IPR002455">
    <property type="entry name" value="GPCR3_GABA-B"/>
</dbReference>
<protein>
    <recommendedName>
        <fullName evidence="9">Receptor ligand binding region domain-containing protein</fullName>
    </recommendedName>
</protein>
<reference evidence="10" key="1">
    <citation type="journal article" date="2023" name="Insect Mol. Biol.">
        <title>Genome sequencing provides insights into the evolution of gene families encoding plant cell wall-degrading enzymes in longhorned beetles.</title>
        <authorList>
            <person name="Shin N.R."/>
            <person name="Okamura Y."/>
            <person name="Kirsch R."/>
            <person name="Pauchet Y."/>
        </authorList>
    </citation>
    <scope>NUCLEOTIDE SEQUENCE</scope>
    <source>
        <strain evidence="10">MMC_N1</strain>
    </source>
</reference>
<name>A0ABQ9JCS0_9CUCU</name>
<evidence type="ECO:0000313" key="11">
    <source>
        <dbReference type="Proteomes" id="UP001162164"/>
    </source>
</evidence>
<proteinExistence type="predicted"/>
<dbReference type="PRINTS" id="PR01176">
    <property type="entry name" value="GABABRECEPTR"/>
</dbReference>
<evidence type="ECO:0000313" key="10">
    <source>
        <dbReference type="EMBL" id="KAJ8975821.1"/>
    </source>
</evidence>
<keyword evidence="6" id="KW-0675">Receptor</keyword>
<organism evidence="10 11">
    <name type="scientific">Molorchus minor</name>
    <dbReference type="NCBI Taxonomy" id="1323400"/>
    <lineage>
        <taxon>Eukaryota</taxon>
        <taxon>Metazoa</taxon>
        <taxon>Ecdysozoa</taxon>
        <taxon>Arthropoda</taxon>
        <taxon>Hexapoda</taxon>
        <taxon>Insecta</taxon>
        <taxon>Pterygota</taxon>
        <taxon>Neoptera</taxon>
        <taxon>Endopterygota</taxon>
        <taxon>Coleoptera</taxon>
        <taxon>Polyphaga</taxon>
        <taxon>Cucujiformia</taxon>
        <taxon>Chrysomeloidea</taxon>
        <taxon>Cerambycidae</taxon>
        <taxon>Lamiinae</taxon>
        <taxon>Monochamini</taxon>
        <taxon>Molorchus</taxon>
    </lineage>
</organism>
<dbReference type="InterPro" id="IPR001828">
    <property type="entry name" value="ANF_lig-bd_rcpt"/>
</dbReference>
<keyword evidence="2" id="KW-0812">Transmembrane</keyword>
<feature type="domain" description="Receptor ligand binding region" evidence="9">
    <location>
        <begin position="348"/>
        <end position="644"/>
    </location>
</feature>
<evidence type="ECO:0000256" key="4">
    <source>
        <dbReference type="ARBA" id="ARBA00023040"/>
    </source>
</evidence>